<reference evidence="1 2" key="1">
    <citation type="submission" date="2021-02" db="EMBL/GenBank/DDBJ databases">
        <title>Cotonvirus japonicus, which uses Golgi apparatus of host cells for its virion factory, phylogenetically links tailed tupanvirus and icosahedral mimivirus.</title>
        <authorList>
            <person name="Takahashi H."/>
            <person name="Fukaya S."/>
            <person name="Song C."/>
            <person name="Murata K."/>
            <person name="Takemura M."/>
        </authorList>
    </citation>
    <scope>NUCLEOTIDE SEQUENCE [LARGE SCALE GENOMIC DNA]</scope>
</reference>
<evidence type="ECO:0000313" key="2">
    <source>
        <dbReference type="Proteomes" id="UP001321479"/>
    </source>
</evidence>
<dbReference type="GeneID" id="80558428"/>
<name>A0ABM7NSU3_9VIRU</name>
<sequence length="307" mass="35523">MNNFVSGNIFSNGLPNNYNGQMNNYQTSFNNHPSVNINGYDPKANFTNNNFVNKGDIMYNNLNGILLNEEIREYSVMIDSKDRNYQTYPDPFNYEVKFNPLPKTVENINGKKIVYEESMPFINDNFVNVRYIKLESVILPFYTQVRLVKEDDDGDIIESVKVNTVKPLTDNLYIILSLGEYTDTNYRSTNDVLSESFAIIYFDKKISNTHYLGTTSNGIKIFPQDQLAKINKLKISFMDPYGKPLRCDHIDKRIKSGMECTCNDPEGDDDTDCFKHNLFHPLNPIYQHHIHFKVGVVEPRLNKKIFS</sequence>
<organism evidence="1 2">
    <name type="scientific">Cotonvirus japonicus</name>
    <dbReference type="NCBI Taxonomy" id="2811091"/>
    <lineage>
        <taxon>Viruses</taxon>
        <taxon>Varidnaviria</taxon>
        <taxon>Bamfordvirae</taxon>
        <taxon>Nucleocytoviricota</taxon>
        <taxon>Megaviricetes</taxon>
        <taxon>Imitervirales</taxon>
        <taxon>Mimiviridae</taxon>
        <taxon>Megamimivirinae</taxon>
        <taxon>Cotonvirus</taxon>
        <taxon>Cotonvirus japonicum</taxon>
    </lineage>
</organism>
<proteinExistence type="predicted"/>
<accession>A0ABM7NSU3</accession>
<dbReference type="RefSeq" id="YP_010841831.1">
    <property type="nucleotide sequence ID" value="NC_079139.1"/>
</dbReference>
<evidence type="ECO:0000313" key="1">
    <source>
        <dbReference type="EMBL" id="BCS83223.1"/>
    </source>
</evidence>
<dbReference type="EMBL" id="AP024483">
    <property type="protein sequence ID" value="BCS83223.1"/>
    <property type="molecule type" value="Genomic_DNA"/>
</dbReference>
<dbReference type="Proteomes" id="UP001321479">
    <property type="component" value="Segment"/>
</dbReference>
<protein>
    <submittedName>
        <fullName evidence="1">Uncharacterized protein</fullName>
    </submittedName>
</protein>
<keyword evidence="2" id="KW-1185">Reference proteome</keyword>